<keyword evidence="3" id="KW-0812">Transmembrane</keyword>
<dbReference type="GO" id="GO:0043709">
    <property type="term" value="P:cell adhesion involved in single-species biofilm formation"/>
    <property type="evidence" value="ECO:0007669"/>
    <property type="project" value="TreeGrafter"/>
</dbReference>
<dbReference type="Proteomes" id="UP000706172">
    <property type="component" value="Unassembled WGS sequence"/>
</dbReference>
<dbReference type="AlphaFoldDB" id="A0A931CXA8"/>
<sequence length="358" mass="40037">MVRSWNAKHKGVYVAITESVTPNPYLIDPMRDITVNPDLMLTKINPSLMTREISRLTEQQSGAIMRITSLNLLNPDNEALPHEQVALMQFEKGISEKWQHMRDKGKSIFFYMAPLKTDDSCLQCHGSQGYRTGDIRGGISIALPLQAPFPWKGITLIHAVLLVSGLGGILYFGTALNRAHESLKHQATIDALTGIFNRRSFSEKIAVEFANCRRNNRPLSLIMCDVDWFKKFNDTYGHNAGDDCLVRIAAVMKQSLRRPTDFCARYGGEEFIMVLPDTSENGAMHVAERIRQNVLNLDIDHETSPVKKVSVSLGVVTGDPALTSDYEQLTIQSDKALYQAKALGRNRVAGFSRETTTH</sequence>
<name>A0A931CXA8_9BACT</name>
<dbReference type="GO" id="GO:1902201">
    <property type="term" value="P:negative regulation of bacterial-type flagellum-dependent cell motility"/>
    <property type="evidence" value="ECO:0007669"/>
    <property type="project" value="TreeGrafter"/>
</dbReference>
<dbReference type="Pfam" id="PF11845">
    <property type="entry name" value="Tll0287-like"/>
    <property type="match status" value="1"/>
</dbReference>
<dbReference type="InterPro" id="IPR000160">
    <property type="entry name" value="GGDEF_dom"/>
</dbReference>
<dbReference type="Gene3D" id="3.30.450.290">
    <property type="match status" value="1"/>
</dbReference>
<accession>A0A931CXA8</accession>
<dbReference type="EC" id="2.7.7.65" evidence="1"/>
<protein>
    <recommendedName>
        <fullName evidence="1">diguanylate cyclase</fullName>
        <ecNumber evidence="1">2.7.7.65</ecNumber>
    </recommendedName>
</protein>
<dbReference type="GO" id="GO:0005886">
    <property type="term" value="C:plasma membrane"/>
    <property type="evidence" value="ECO:0007669"/>
    <property type="project" value="TreeGrafter"/>
</dbReference>
<keyword evidence="3" id="KW-1133">Transmembrane helix</keyword>
<dbReference type="PANTHER" id="PTHR45138">
    <property type="entry name" value="REGULATORY COMPONENTS OF SENSORY TRANSDUCTION SYSTEM"/>
    <property type="match status" value="1"/>
</dbReference>
<dbReference type="CDD" id="cd01949">
    <property type="entry name" value="GGDEF"/>
    <property type="match status" value="1"/>
</dbReference>
<comment type="catalytic activity">
    <reaction evidence="2">
        <text>2 GTP = 3',3'-c-di-GMP + 2 diphosphate</text>
        <dbReference type="Rhea" id="RHEA:24898"/>
        <dbReference type="ChEBI" id="CHEBI:33019"/>
        <dbReference type="ChEBI" id="CHEBI:37565"/>
        <dbReference type="ChEBI" id="CHEBI:58805"/>
        <dbReference type="EC" id="2.7.7.65"/>
    </reaction>
</comment>
<comment type="caution">
    <text evidence="5">The sequence shown here is derived from an EMBL/GenBank/DDBJ whole genome shotgun (WGS) entry which is preliminary data.</text>
</comment>
<dbReference type="FunFam" id="3.30.70.270:FF:000001">
    <property type="entry name" value="Diguanylate cyclase domain protein"/>
    <property type="match status" value="1"/>
</dbReference>
<feature type="transmembrane region" description="Helical" evidence="3">
    <location>
        <begin position="153"/>
        <end position="173"/>
    </location>
</feature>
<dbReference type="SMART" id="SM00267">
    <property type="entry name" value="GGDEF"/>
    <property type="match status" value="1"/>
</dbReference>
<dbReference type="InterPro" id="IPR021796">
    <property type="entry name" value="Tll0287-like_dom"/>
</dbReference>
<dbReference type="InterPro" id="IPR029787">
    <property type="entry name" value="Nucleotide_cyclase"/>
</dbReference>
<evidence type="ECO:0000259" key="4">
    <source>
        <dbReference type="PROSITE" id="PS50887"/>
    </source>
</evidence>
<dbReference type="Gene3D" id="3.30.70.270">
    <property type="match status" value="1"/>
</dbReference>
<keyword evidence="3" id="KW-0472">Membrane</keyword>
<organism evidence="5 6">
    <name type="scientific">Desulfotignum balticum</name>
    <dbReference type="NCBI Taxonomy" id="115781"/>
    <lineage>
        <taxon>Bacteria</taxon>
        <taxon>Pseudomonadati</taxon>
        <taxon>Thermodesulfobacteriota</taxon>
        <taxon>Desulfobacteria</taxon>
        <taxon>Desulfobacterales</taxon>
        <taxon>Desulfobacteraceae</taxon>
        <taxon>Desulfotignum</taxon>
    </lineage>
</organism>
<dbReference type="PROSITE" id="PS50887">
    <property type="entry name" value="GGDEF"/>
    <property type="match status" value="1"/>
</dbReference>
<dbReference type="NCBIfam" id="TIGR00254">
    <property type="entry name" value="GGDEF"/>
    <property type="match status" value="1"/>
</dbReference>
<gene>
    <name evidence="5" type="ORF">H0S81_04305</name>
</gene>
<proteinExistence type="predicted"/>
<dbReference type="GO" id="GO:0052621">
    <property type="term" value="F:diguanylate cyclase activity"/>
    <property type="evidence" value="ECO:0007669"/>
    <property type="project" value="UniProtKB-EC"/>
</dbReference>
<feature type="domain" description="GGDEF" evidence="4">
    <location>
        <begin position="217"/>
        <end position="353"/>
    </location>
</feature>
<evidence type="ECO:0000313" key="5">
    <source>
        <dbReference type="EMBL" id="MBG0779129.1"/>
    </source>
</evidence>
<dbReference type="InterPro" id="IPR043128">
    <property type="entry name" value="Rev_trsase/Diguanyl_cyclase"/>
</dbReference>
<dbReference type="InterPro" id="IPR050469">
    <property type="entry name" value="Diguanylate_Cyclase"/>
</dbReference>
<evidence type="ECO:0000256" key="3">
    <source>
        <dbReference type="SAM" id="Phobius"/>
    </source>
</evidence>
<evidence type="ECO:0000256" key="1">
    <source>
        <dbReference type="ARBA" id="ARBA00012528"/>
    </source>
</evidence>
<dbReference type="EMBL" id="JACCQK010000214">
    <property type="protein sequence ID" value="MBG0779129.1"/>
    <property type="molecule type" value="Genomic_DNA"/>
</dbReference>
<dbReference type="SUPFAM" id="SSF55073">
    <property type="entry name" value="Nucleotide cyclase"/>
    <property type="match status" value="1"/>
</dbReference>
<dbReference type="Pfam" id="PF00990">
    <property type="entry name" value="GGDEF"/>
    <property type="match status" value="1"/>
</dbReference>
<evidence type="ECO:0000256" key="2">
    <source>
        <dbReference type="ARBA" id="ARBA00034247"/>
    </source>
</evidence>
<evidence type="ECO:0000313" key="6">
    <source>
        <dbReference type="Proteomes" id="UP000706172"/>
    </source>
</evidence>
<dbReference type="PANTHER" id="PTHR45138:SF9">
    <property type="entry name" value="DIGUANYLATE CYCLASE DGCM-RELATED"/>
    <property type="match status" value="1"/>
</dbReference>
<reference evidence="5" key="1">
    <citation type="submission" date="2020-07" db="EMBL/GenBank/DDBJ databases">
        <title>Severe corrosion of carbon steel in oil field produced water can be linked to methanogenic archaea containing a special type of NiFe hydrogenase.</title>
        <authorList>
            <person name="Lahme S."/>
            <person name="Mand J."/>
            <person name="Longwell J."/>
            <person name="Smith R."/>
            <person name="Enning D."/>
        </authorList>
    </citation>
    <scope>NUCLEOTIDE SEQUENCE</scope>
    <source>
        <strain evidence="5">MIC098Bin6</strain>
    </source>
</reference>